<dbReference type="Proteomes" id="UP000033452">
    <property type="component" value="Unassembled WGS sequence"/>
</dbReference>
<accession>A0A0F4QXZ0</accession>
<dbReference type="Gene3D" id="3.40.50.1820">
    <property type="entry name" value="alpha/beta hydrolase"/>
    <property type="match status" value="1"/>
</dbReference>
<name>A0A0F4QXZ0_9GAMM</name>
<dbReference type="PANTHER" id="PTHR11487">
    <property type="entry name" value="THIOESTERASE"/>
    <property type="match status" value="1"/>
</dbReference>
<feature type="domain" description="Thioesterase" evidence="2">
    <location>
        <begin position="18"/>
        <end position="240"/>
    </location>
</feature>
<organism evidence="3 4">
    <name type="scientific">Pseudoalteromonas rubra</name>
    <dbReference type="NCBI Taxonomy" id="43658"/>
    <lineage>
        <taxon>Bacteria</taxon>
        <taxon>Pseudomonadati</taxon>
        <taxon>Pseudomonadota</taxon>
        <taxon>Gammaproteobacteria</taxon>
        <taxon>Alteromonadales</taxon>
        <taxon>Pseudoalteromonadaceae</taxon>
        <taxon>Pseudoalteromonas</taxon>
    </lineage>
</organism>
<dbReference type="SUPFAM" id="SSF53474">
    <property type="entry name" value="alpha/beta-Hydrolases"/>
    <property type="match status" value="1"/>
</dbReference>
<comment type="similarity">
    <text evidence="1">Belongs to the thioesterase family.</text>
</comment>
<dbReference type="AlphaFoldDB" id="A0A0F4QXZ0"/>
<keyword evidence="4" id="KW-1185">Reference proteome</keyword>
<evidence type="ECO:0000256" key="1">
    <source>
        <dbReference type="ARBA" id="ARBA00007169"/>
    </source>
</evidence>
<dbReference type="Pfam" id="PF00975">
    <property type="entry name" value="Thioesterase"/>
    <property type="match status" value="1"/>
</dbReference>
<dbReference type="InterPro" id="IPR001031">
    <property type="entry name" value="Thioesterase"/>
</dbReference>
<dbReference type="InterPro" id="IPR029058">
    <property type="entry name" value="AB_hydrolase_fold"/>
</dbReference>
<proteinExistence type="inferred from homology"/>
<gene>
    <name evidence="3" type="ORF">TW77_03900</name>
</gene>
<dbReference type="PATRIC" id="fig|43658.5.peg.819"/>
<reference evidence="3 4" key="1">
    <citation type="journal article" date="2015" name="BMC Genomics">
        <title>Genome mining reveals unlocked bioactive potential of marine Gram-negative bacteria.</title>
        <authorList>
            <person name="Machado H."/>
            <person name="Sonnenschein E.C."/>
            <person name="Melchiorsen J."/>
            <person name="Gram L."/>
        </authorList>
    </citation>
    <scope>NUCLEOTIDE SEQUENCE [LARGE SCALE GENOMIC DNA]</scope>
    <source>
        <strain evidence="3 4">S2471</strain>
    </source>
</reference>
<dbReference type="PANTHER" id="PTHR11487:SF0">
    <property type="entry name" value="S-ACYL FATTY ACID SYNTHASE THIOESTERASE, MEDIUM CHAIN"/>
    <property type="match status" value="1"/>
</dbReference>
<evidence type="ECO:0000259" key="2">
    <source>
        <dbReference type="Pfam" id="PF00975"/>
    </source>
</evidence>
<dbReference type="RefSeq" id="WP_046003646.1">
    <property type="nucleotide sequence ID" value="NZ_JXYA01000006.1"/>
</dbReference>
<dbReference type="OrthoDB" id="8480037at2"/>
<comment type="caution">
    <text evidence="3">The sequence shown here is derived from an EMBL/GenBank/DDBJ whole genome shotgun (WGS) entry which is preliminary data.</text>
</comment>
<evidence type="ECO:0000313" key="4">
    <source>
        <dbReference type="Proteomes" id="UP000033452"/>
    </source>
</evidence>
<sequence length="246" mass="28060">MNNKLFVIPKPNPNAKLRLFCFPYAGGSPAIYMPWSSELHPEVELVLLQFPGRGARMGEPAYVEMQHKVDELLAHQAFLTEKPYVLMGHSLGSRVIFEVTKHLVENNAPLPRHLIASGSRAPHTASVKERIYDLPHDAFVEELYKLNGTPKELLEHKELMELLLPLLRADFQIAECYRAQATTLPCPITVFHGHDDIEISAEQLHGWQDLTEHKIDIHYFNGGHFFINQCRDEVLKTVNQVLSRIV</sequence>
<dbReference type="EMBL" id="JXYA01000006">
    <property type="protein sequence ID" value="KJZ12209.1"/>
    <property type="molecule type" value="Genomic_DNA"/>
</dbReference>
<dbReference type="GO" id="GO:0008610">
    <property type="term" value="P:lipid biosynthetic process"/>
    <property type="evidence" value="ECO:0007669"/>
    <property type="project" value="TreeGrafter"/>
</dbReference>
<dbReference type="InterPro" id="IPR012223">
    <property type="entry name" value="TEII"/>
</dbReference>
<evidence type="ECO:0000313" key="3">
    <source>
        <dbReference type="EMBL" id="KJZ12209.1"/>
    </source>
</evidence>
<protein>
    <submittedName>
        <fullName evidence="3">Thioesterase</fullName>
    </submittedName>
</protein>